<organism evidence="3 4">
    <name type="scientific">Streptacidiphilus jeojiensis</name>
    <dbReference type="NCBI Taxonomy" id="3229225"/>
    <lineage>
        <taxon>Bacteria</taxon>
        <taxon>Bacillati</taxon>
        <taxon>Actinomycetota</taxon>
        <taxon>Actinomycetes</taxon>
        <taxon>Kitasatosporales</taxon>
        <taxon>Streptomycetaceae</taxon>
        <taxon>Streptacidiphilus</taxon>
    </lineage>
</organism>
<keyword evidence="4" id="KW-1185">Reference proteome</keyword>
<evidence type="ECO:0000313" key="3">
    <source>
        <dbReference type="EMBL" id="MFC1438579.1"/>
    </source>
</evidence>
<gene>
    <name evidence="3" type="ORF">ABUW04_09950</name>
</gene>
<evidence type="ECO:0000259" key="2">
    <source>
        <dbReference type="Pfam" id="PF26604"/>
    </source>
</evidence>
<sequence>MNEQLVQILGSVLVLIPFALAQARRVDPSSLSYLLLNLLGSGLLAVDAAVTRQWGFLLLEGVWAVVSLAALSRRPANRRTSRTAGR</sequence>
<reference evidence="3 4" key="1">
    <citation type="submission" date="2024-06" db="EMBL/GenBank/DDBJ databases">
        <authorList>
            <person name="Lee S.D."/>
        </authorList>
    </citation>
    <scope>NUCLEOTIDE SEQUENCE [LARGE SCALE GENOMIC DNA]</scope>
    <source>
        <strain evidence="3 4">N1-10</strain>
    </source>
</reference>
<feature type="transmembrane region" description="Helical" evidence="1">
    <location>
        <begin position="54"/>
        <end position="72"/>
    </location>
</feature>
<keyword evidence="1" id="KW-0812">Transmembrane</keyword>
<dbReference type="InterPro" id="IPR058058">
    <property type="entry name" value="CBU_0592-like"/>
</dbReference>
<evidence type="ECO:0000256" key="1">
    <source>
        <dbReference type="SAM" id="Phobius"/>
    </source>
</evidence>
<dbReference type="Pfam" id="PF26604">
    <property type="entry name" value="CBU_0592"/>
    <property type="match status" value="1"/>
</dbReference>
<accession>A0ABV6XJZ9</accession>
<keyword evidence="1" id="KW-1133">Transmembrane helix</keyword>
<comment type="caution">
    <text evidence="3">The sequence shown here is derived from an EMBL/GenBank/DDBJ whole genome shotgun (WGS) entry which is preliminary data.</text>
</comment>
<dbReference type="RefSeq" id="WP_380564132.1">
    <property type="nucleotide sequence ID" value="NZ_JBEUKS010000003.1"/>
</dbReference>
<proteinExistence type="predicted"/>
<keyword evidence="1" id="KW-0472">Membrane</keyword>
<feature type="domain" description="CBU-0592-like" evidence="2">
    <location>
        <begin position="4"/>
        <end position="74"/>
    </location>
</feature>
<dbReference type="EMBL" id="JBEUKS010000003">
    <property type="protein sequence ID" value="MFC1438579.1"/>
    <property type="molecule type" value="Genomic_DNA"/>
</dbReference>
<dbReference type="NCBIfam" id="NF047864">
    <property type="entry name" value="CBU_0592_membra"/>
    <property type="match status" value="1"/>
</dbReference>
<protein>
    <recommendedName>
        <fullName evidence="2">CBU-0592-like domain-containing protein</fullName>
    </recommendedName>
</protein>
<name>A0ABV6XJZ9_9ACTN</name>
<evidence type="ECO:0000313" key="4">
    <source>
        <dbReference type="Proteomes" id="UP001592581"/>
    </source>
</evidence>
<dbReference type="Proteomes" id="UP001592581">
    <property type="component" value="Unassembled WGS sequence"/>
</dbReference>